<evidence type="ECO:0000256" key="3">
    <source>
        <dbReference type="SAM" id="SignalP"/>
    </source>
</evidence>
<proteinExistence type="inferred from homology"/>
<dbReference type="Pfam" id="PF04333">
    <property type="entry name" value="MlaA"/>
    <property type="match status" value="1"/>
</dbReference>
<dbReference type="EMBL" id="SRSC01000002">
    <property type="protein sequence ID" value="TGU72984.1"/>
    <property type="molecule type" value="Genomic_DNA"/>
</dbReference>
<organism evidence="4 5">
    <name type="scientific">Geomonas terrae</name>
    <dbReference type="NCBI Taxonomy" id="2562681"/>
    <lineage>
        <taxon>Bacteria</taxon>
        <taxon>Pseudomonadati</taxon>
        <taxon>Thermodesulfobacteriota</taxon>
        <taxon>Desulfuromonadia</taxon>
        <taxon>Geobacterales</taxon>
        <taxon>Geobacteraceae</taxon>
        <taxon>Geomonas</taxon>
    </lineage>
</organism>
<dbReference type="PROSITE" id="PS51257">
    <property type="entry name" value="PROKAR_LIPOPROTEIN"/>
    <property type="match status" value="1"/>
</dbReference>
<dbReference type="PANTHER" id="PTHR30035:SF3">
    <property type="entry name" value="INTERMEMBRANE PHOSPHOLIPID TRANSPORT SYSTEM LIPOPROTEIN MLAA"/>
    <property type="match status" value="1"/>
</dbReference>
<feature type="signal peptide" evidence="3">
    <location>
        <begin position="1"/>
        <end position="22"/>
    </location>
</feature>
<dbReference type="InterPro" id="IPR007428">
    <property type="entry name" value="MlaA"/>
</dbReference>
<evidence type="ECO:0000313" key="5">
    <source>
        <dbReference type="Proteomes" id="UP000306416"/>
    </source>
</evidence>
<dbReference type="PANTHER" id="PTHR30035">
    <property type="entry name" value="LIPOPROTEIN VACJ-RELATED"/>
    <property type="match status" value="1"/>
</dbReference>
<keyword evidence="5" id="KW-1185">Reference proteome</keyword>
<name>A0A4S1CHA3_9BACT</name>
<dbReference type="Proteomes" id="UP000306416">
    <property type="component" value="Unassembled WGS sequence"/>
</dbReference>
<dbReference type="GO" id="GO:0120010">
    <property type="term" value="P:intermembrane phospholipid transfer"/>
    <property type="evidence" value="ECO:0007669"/>
    <property type="project" value="TreeGrafter"/>
</dbReference>
<comment type="similarity">
    <text evidence="1">Belongs to the MlaA family.</text>
</comment>
<dbReference type="AlphaFoldDB" id="A0A4S1CHA3"/>
<keyword evidence="2 3" id="KW-0732">Signal</keyword>
<protein>
    <submittedName>
        <fullName evidence="4">VacJ family lipoprotein</fullName>
    </submittedName>
</protein>
<accession>A0A4S1CHA3</accession>
<dbReference type="GO" id="GO:0016020">
    <property type="term" value="C:membrane"/>
    <property type="evidence" value="ECO:0007669"/>
    <property type="project" value="InterPro"/>
</dbReference>
<gene>
    <name evidence="4" type="ORF">E4633_10655</name>
</gene>
<dbReference type="PRINTS" id="PR01805">
    <property type="entry name" value="VACJLIPOPROT"/>
</dbReference>
<sequence length="262" mass="29479">MRGRQGRGRARLIVVAAGAILAAGCSTLPVTTGPVEPPLRRYEDFVKPGQPNMLEVKDSVEGFNRGSYHFNYYFDEYLYRPVVRGYEIITPDYLEDRVSDAIDNLNEITNLTNNLFQFKLKAAGVTVSRFVINSTVGVAGLWDPATHFGLKRQTDDFGLTLGHYGTGGGSYLMLPVVGASNVRDTTGFVADLATFNFIGPVAWVNDRTATWVYSGVYAVDRRHRTPFRYRQTGSPFEYELIRTLYTMKRDFDIEQTKTKDVK</sequence>
<feature type="chain" id="PRO_5020454658" evidence="3">
    <location>
        <begin position="23"/>
        <end position="262"/>
    </location>
</feature>
<keyword evidence="4" id="KW-0449">Lipoprotein</keyword>
<evidence type="ECO:0000256" key="2">
    <source>
        <dbReference type="ARBA" id="ARBA00022729"/>
    </source>
</evidence>
<comment type="caution">
    <text evidence="4">The sequence shown here is derived from an EMBL/GenBank/DDBJ whole genome shotgun (WGS) entry which is preliminary data.</text>
</comment>
<reference evidence="4 5" key="1">
    <citation type="submission" date="2019-04" db="EMBL/GenBank/DDBJ databases">
        <title>Geobacter oryzae sp. nov., ferric-reducing bacteria isolated from paddy soil.</title>
        <authorList>
            <person name="Xu Z."/>
            <person name="Masuda Y."/>
            <person name="Itoh H."/>
            <person name="Senoo K."/>
        </authorList>
    </citation>
    <scope>NUCLEOTIDE SEQUENCE [LARGE SCALE GENOMIC DNA]</scope>
    <source>
        <strain evidence="4 5">Red111</strain>
    </source>
</reference>
<evidence type="ECO:0000256" key="1">
    <source>
        <dbReference type="ARBA" id="ARBA00010634"/>
    </source>
</evidence>
<evidence type="ECO:0000313" key="4">
    <source>
        <dbReference type="EMBL" id="TGU72984.1"/>
    </source>
</evidence>